<feature type="region of interest" description="Disordered" evidence="8">
    <location>
        <begin position="185"/>
        <end position="204"/>
    </location>
</feature>
<keyword evidence="7" id="KW-0539">Nucleus</keyword>
<feature type="region of interest" description="Disordered" evidence="8">
    <location>
        <begin position="1"/>
        <end position="36"/>
    </location>
</feature>
<reference evidence="9 10" key="1">
    <citation type="submission" date="2023-10" db="EMBL/GenBank/DDBJ databases">
        <authorList>
            <person name="Maclean D."/>
            <person name="Macfadyen A."/>
        </authorList>
    </citation>
    <scope>NUCLEOTIDE SEQUENCE [LARGE SCALE GENOMIC DNA]</scope>
</reference>
<evidence type="ECO:0000256" key="6">
    <source>
        <dbReference type="ARBA" id="ARBA00023054"/>
    </source>
</evidence>
<evidence type="ECO:0000256" key="5">
    <source>
        <dbReference type="ARBA" id="ARBA00022552"/>
    </source>
</evidence>
<dbReference type="GO" id="GO:0005730">
    <property type="term" value="C:nucleolus"/>
    <property type="evidence" value="ECO:0007669"/>
    <property type="project" value="UniProtKB-SubCell"/>
</dbReference>
<dbReference type="Pfam" id="PF10153">
    <property type="entry name" value="Efg1"/>
    <property type="match status" value="1"/>
</dbReference>
<protein>
    <recommendedName>
        <fullName evidence="3">rRNA-processing protein EFG1</fullName>
    </recommendedName>
    <alternativeName>
        <fullName evidence="4">rRNA-processing protein efg1</fullName>
    </alternativeName>
</protein>
<dbReference type="Proteomes" id="UP001314263">
    <property type="component" value="Unassembled WGS sequence"/>
</dbReference>
<evidence type="ECO:0000256" key="4">
    <source>
        <dbReference type="ARBA" id="ARBA00019827"/>
    </source>
</evidence>
<comment type="caution">
    <text evidence="9">The sequence shown here is derived from an EMBL/GenBank/DDBJ whole genome shotgun (WGS) entry which is preliminary data.</text>
</comment>
<dbReference type="InterPro" id="IPR050786">
    <property type="entry name" value="EFG1_rRNA-proc"/>
</dbReference>
<comment type="similarity">
    <text evidence="2">Belongs to the EFG1 family.</text>
</comment>
<dbReference type="PANTHER" id="PTHR33911:SF1">
    <property type="entry name" value="RRNA-PROCESSING PROTEIN EFG1"/>
    <property type="match status" value="1"/>
</dbReference>
<proteinExistence type="inferred from homology"/>
<feature type="compositionally biased region" description="Low complexity" evidence="8">
    <location>
        <begin position="310"/>
        <end position="323"/>
    </location>
</feature>
<evidence type="ECO:0000256" key="7">
    <source>
        <dbReference type="ARBA" id="ARBA00023242"/>
    </source>
</evidence>
<keyword evidence="10" id="KW-1185">Reference proteome</keyword>
<dbReference type="InterPro" id="IPR019310">
    <property type="entry name" value="Efg1"/>
</dbReference>
<evidence type="ECO:0000313" key="9">
    <source>
        <dbReference type="EMBL" id="CAK0784977.1"/>
    </source>
</evidence>
<name>A0AAV1IFL5_9CHLO</name>
<dbReference type="AlphaFoldDB" id="A0AAV1IFL5"/>
<dbReference type="GO" id="GO:0000462">
    <property type="term" value="P:maturation of SSU-rRNA from tricistronic rRNA transcript (SSU-rRNA, 5.8S rRNA, LSU-rRNA)"/>
    <property type="evidence" value="ECO:0007669"/>
    <property type="project" value="TreeGrafter"/>
</dbReference>
<organism evidence="9 10">
    <name type="scientific">Coccomyxa viridis</name>
    <dbReference type="NCBI Taxonomy" id="1274662"/>
    <lineage>
        <taxon>Eukaryota</taxon>
        <taxon>Viridiplantae</taxon>
        <taxon>Chlorophyta</taxon>
        <taxon>core chlorophytes</taxon>
        <taxon>Trebouxiophyceae</taxon>
        <taxon>Trebouxiophyceae incertae sedis</taxon>
        <taxon>Coccomyxaceae</taxon>
        <taxon>Coccomyxa</taxon>
    </lineage>
</organism>
<accession>A0AAV1IFL5</accession>
<feature type="region of interest" description="Disordered" evidence="8">
    <location>
        <begin position="210"/>
        <end position="450"/>
    </location>
</feature>
<keyword evidence="5" id="KW-0698">rRNA processing</keyword>
<sequence length="450" mass="49308">MSERSKGPRSLLKGPKVTSTERHKRKKPPSLKNQIRGIERLLKKEGLDARIRKKEQLRLDELRKGAETHRLQELERKYAVRYHKVRFFERVKIERRMKQLKRTLEQAGPSTDAHGELQAKLHQATEDLQYVMHFPKGEKYVSLLRNASSEDAQRVLEAERQRIRAKVKQQLADIAMITQADEGLPQATQQPADPVKPAAVQQGLPASVADEGRAVESNEATLSTPGLEREALQSAQPIHALEKSSQPPLKRRRHEKSLSPGETSAVLKSKGVRSDERSAEPAAIGTFEEDEFFMSSSGIDDDGSEQHPNAASSPGLAGASLCAPGQNIDREQAKQAMVSVSPHHNDSRQGVKAHRPVSSAGLATSQQPPGRPPAMGRRKAVKQQGRNSKAGSDRDARALSTSRAAPAGKSSVQGAKPAKAAAKSKDAEARPSGQPVRTRAEGGRKRRKKS</sequence>
<dbReference type="EMBL" id="CAUYUE010000011">
    <property type="protein sequence ID" value="CAK0784977.1"/>
    <property type="molecule type" value="Genomic_DNA"/>
</dbReference>
<evidence type="ECO:0000256" key="8">
    <source>
        <dbReference type="SAM" id="MobiDB-lite"/>
    </source>
</evidence>
<evidence type="ECO:0000256" key="1">
    <source>
        <dbReference type="ARBA" id="ARBA00004604"/>
    </source>
</evidence>
<keyword evidence="6" id="KW-0175">Coiled coil</keyword>
<dbReference type="GO" id="GO:0030688">
    <property type="term" value="C:preribosome, small subunit precursor"/>
    <property type="evidence" value="ECO:0007669"/>
    <property type="project" value="TreeGrafter"/>
</dbReference>
<evidence type="ECO:0000313" key="10">
    <source>
        <dbReference type="Proteomes" id="UP001314263"/>
    </source>
</evidence>
<evidence type="ECO:0000256" key="3">
    <source>
        <dbReference type="ARBA" id="ARBA00018689"/>
    </source>
</evidence>
<evidence type="ECO:0000256" key="2">
    <source>
        <dbReference type="ARBA" id="ARBA00006916"/>
    </source>
</evidence>
<comment type="subcellular location">
    <subcellularLocation>
        <location evidence="1">Nucleus</location>
        <location evidence="1">Nucleolus</location>
    </subcellularLocation>
</comment>
<dbReference type="PANTHER" id="PTHR33911">
    <property type="entry name" value="RRNA-PROCESSING PROTEIN EFG1"/>
    <property type="match status" value="1"/>
</dbReference>
<gene>
    <name evidence="9" type="ORF">CVIRNUC_008182</name>
</gene>